<protein>
    <submittedName>
        <fullName evidence="2">Unplaced genomic scaffold scaffold_156, whole genome shotgun sequence</fullName>
    </submittedName>
</protein>
<name>A0A0D0E070_9AGAM</name>
<dbReference type="InParanoid" id="A0A0D0E070"/>
<dbReference type="AlphaFoldDB" id="A0A0D0E070"/>
<dbReference type="HOGENOM" id="CLU_2321093_0_0_1"/>
<reference evidence="2 3" key="1">
    <citation type="submission" date="2014-04" db="EMBL/GenBank/DDBJ databases">
        <authorList>
            <consortium name="DOE Joint Genome Institute"/>
            <person name="Kuo A."/>
            <person name="Kohler A."/>
            <person name="Jargeat P."/>
            <person name="Nagy L.G."/>
            <person name="Floudas D."/>
            <person name="Copeland A."/>
            <person name="Barry K.W."/>
            <person name="Cichocki N."/>
            <person name="Veneault-Fourrey C."/>
            <person name="LaButti K."/>
            <person name="Lindquist E.A."/>
            <person name="Lipzen A."/>
            <person name="Lundell T."/>
            <person name="Morin E."/>
            <person name="Murat C."/>
            <person name="Sun H."/>
            <person name="Tunlid A."/>
            <person name="Henrissat B."/>
            <person name="Grigoriev I.V."/>
            <person name="Hibbett D.S."/>
            <person name="Martin F."/>
            <person name="Nordberg H.P."/>
            <person name="Cantor M.N."/>
            <person name="Hua S.X."/>
        </authorList>
    </citation>
    <scope>NUCLEOTIDE SEQUENCE [LARGE SCALE GENOMIC DNA]</scope>
    <source>
        <strain evidence="2 3">Ve08.2h10</strain>
    </source>
</reference>
<accession>A0A0D0E070</accession>
<evidence type="ECO:0000256" key="1">
    <source>
        <dbReference type="SAM" id="MobiDB-lite"/>
    </source>
</evidence>
<dbReference type="EMBL" id="KN824978">
    <property type="protein sequence ID" value="KIK96591.1"/>
    <property type="molecule type" value="Genomic_DNA"/>
</dbReference>
<reference evidence="3" key="2">
    <citation type="submission" date="2015-01" db="EMBL/GenBank/DDBJ databases">
        <title>Evolutionary Origins and Diversification of the Mycorrhizal Mutualists.</title>
        <authorList>
            <consortium name="DOE Joint Genome Institute"/>
            <consortium name="Mycorrhizal Genomics Consortium"/>
            <person name="Kohler A."/>
            <person name="Kuo A."/>
            <person name="Nagy L.G."/>
            <person name="Floudas D."/>
            <person name="Copeland A."/>
            <person name="Barry K.W."/>
            <person name="Cichocki N."/>
            <person name="Veneault-Fourrey C."/>
            <person name="LaButti K."/>
            <person name="Lindquist E.A."/>
            <person name="Lipzen A."/>
            <person name="Lundell T."/>
            <person name="Morin E."/>
            <person name="Murat C."/>
            <person name="Riley R."/>
            <person name="Ohm R."/>
            <person name="Sun H."/>
            <person name="Tunlid A."/>
            <person name="Henrissat B."/>
            <person name="Grigoriev I.V."/>
            <person name="Hibbett D.S."/>
            <person name="Martin F."/>
        </authorList>
    </citation>
    <scope>NUCLEOTIDE SEQUENCE [LARGE SCALE GENOMIC DNA]</scope>
    <source>
        <strain evidence="3">Ve08.2h10</strain>
    </source>
</reference>
<evidence type="ECO:0000313" key="2">
    <source>
        <dbReference type="EMBL" id="KIK96591.1"/>
    </source>
</evidence>
<keyword evidence="3" id="KW-1185">Reference proteome</keyword>
<evidence type="ECO:0000313" key="3">
    <source>
        <dbReference type="Proteomes" id="UP000054538"/>
    </source>
</evidence>
<dbReference type="Proteomes" id="UP000054538">
    <property type="component" value="Unassembled WGS sequence"/>
</dbReference>
<organism evidence="2 3">
    <name type="scientific">Paxillus rubicundulus Ve08.2h10</name>
    <dbReference type="NCBI Taxonomy" id="930991"/>
    <lineage>
        <taxon>Eukaryota</taxon>
        <taxon>Fungi</taxon>
        <taxon>Dikarya</taxon>
        <taxon>Basidiomycota</taxon>
        <taxon>Agaricomycotina</taxon>
        <taxon>Agaricomycetes</taxon>
        <taxon>Agaricomycetidae</taxon>
        <taxon>Boletales</taxon>
        <taxon>Paxilineae</taxon>
        <taxon>Paxillaceae</taxon>
        <taxon>Paxillus</taxon>
    </lineage>
</organism>
<feature type="region of interest" description="Disordered" evidence="1">
    <location>
        <begin position="1"/>
        <end position="20"/>
    </location>
</feature>
<proteinExistence type="predicted"/>
<gene>
    <name evidence="2" type="ORF">PAXRUDRAFT_825777</name>
</gene>
<sequence length="99" mass="11336">MTTCSHAPTTHHVETTCSDSPELEMVRTPYHRATTTCNKQRRDHTRCNVLVHTTYSSPHHATVWGDNTSIPSPTLRRCTVQPRMRRTVPDSQHLLSLFL</sequence>